<organism evidence="2 3">
    <name type="scientific">Fodinicola feengrottensis</name>
    <dbReference type="NCBI Taxonomy" id="435914"/>
    <lineage>
        <taxon>Bacteria</taxon>
        <taxon>Bacillati</taxon>
        <taxon>Actinomycetota</taxon>
        <taxon>Actinomycetes</taxon>
        <taxon>Mycobacteriales</taxon>
        <taxon>Fodinicola</taxon>
    </lineage>
</organism>
<name>A0ABP4VI97_9ACTN</name>
<sequence>MQPTKTIAISDIVNNAVMTPVLIRSPEGSTQTSGFIELTLSTNADPRLALRARRSGPKTRHSGNAFVTTDNGPAIPSTCGRRYRPSPQAAALPVASTYGMKTSG</sequence>
<comment type="caution">
    <text evidence="2">The sequence shown here is derived from an EMBL/GenBank/DDBJ whole genome shotgun (WGS) entry which is preliminary data.</text>
</comment>
<evidence type="ECO:0000313" key="2">
    <source>
        <dbReference type="EMBL" id="GAA1723367.1"/>
    </source>
</evidence>
<keyword evidence="3" id="KW-1185">Reference proteome</keyword>
<evidence type="ECO:0000313" key="3">
    <source>
        <dbReference type="Proteomes" id="UP001500618"/>
    </source>
</evidence>
<evidence type="ECO:0000256" key="1">
    <source>
        <dbReference type="SAM" id="MobiDB-lite"/>
    </source>
</evidence>
<proteinExistence type="predicted"/>
<dbReference type="Proteomes" id="UP001500618">
    <property type="component" value="Unassembled WGS sequence"/>
</dbReference>
<reference evidence="3" key="1">
    <citation type="journal article" date="2019" name="Int. J. Syst. Evol. Microbiol.">
        <title>The Global Catalogue of Microorganisms (GCM) 10K type strain sequencing project: providing services to taxonomists for standard genome sequencing and annotation.</title>
        <authorList>
            <consortium name="The Broad Institute Genomics Platform"/>
            <consortium name="The Broad Institute Genome Sequencing Center for Infectious Disease"/>
            <person name="Wu L."/>
            <person name="Ma J."/>
        </authorList>
    </citation>
    <scope>NUCLEOTIDE SEQUENCE [LARGE SCALE GENOMIC DNA]</scope>
    <source>
        <strain evidence="3">JCM 14718</strain>
    </source>
</reference>
<protein>
    <submittedName>
        <fullName evidence="2">Uncharacterized protein</fullName>
    </submittedName>
</protein>
<feature type="region of interest" description="Disordered" evidence="1">
    <location>
        <begin position="53"/>
        <end position="90"/>
    </location>
</feature>
<accession>A0ABP4VI97</accession>
<gene>
    <name evidence="2" type="ORF">GCM10009765_84210</name>
</gene>
<dbReference type="EMBL" id="BAAANY010000057">
    <property type="protein sequence ID" value="GAA1723367.1"/>
    <property type="molecule type" value="Genomic_DNA"/>
</dbReference>